<feature type="transmembrane region" description="Helical" evidence="1">
    <location>
        <begin position="39"/>
        <end position="61"/>
    </location>
</feature>
<keyword evidence="1" id="KW-1133">Transmembrane helix</keyword>
<evidence type="ECO:0000256" key="1">
    <source>
        <dbReference type="SAM" id="Phobius"/>
    </source>
</evidence>
<gene>
    <name evidence="2" type="ORF">ACFPIB_05495</name>
</gene>
<sequence length="68" mass="7100">MNLKRTFGAILTVLGIIGIIMGAYSFMSGGKNVAGLSMNTATALVPFIVGLIFFFSGISLIKNTGDRA</sequence>
<dbReference type="EMBL" id="JBHSKT010000003">
    <property type="protein sequence ID" value="MFC5270054.1"/>
    <property type="molecule type" value="Genomic_DNA"/>
</dbReference>
<dbReference type="RefSeq" id="WP_378016431.1">
    <property type="nucleotide sequence ID" value="NZ_JBHSKT010000003.1"/>
</dbReference>
<name>A0ABW0E6Y3_9BACT</name>
<keyword evidence="3" id="KW-1185">Reference proteome</keyword>
<keyword evidence="1" id="KW-0472">Membrane</keyword>
<accession>A0ABW0E6Y3</accession>
<comment type="caution">
    <text evidence="2">The sequence shown here is derived from an EMBL/GenBank/DDBJ whole genome shotgun (WGS) entry which is preliminary data.</text>
</comment>
<dbReference type="Proteomes" id="UP001596161">
    <property type="component" value="Unassembled WGS sequence"/>
</dbReference>
<feature type="transmembrane region" description="Helical" evidence="1">
    <location>
        <begin position="7"/>
        <end position="27"/>
    </location>
</feature>
<protein>
    <recommendedName>
        <fullName evidence="4">DUF3098 domain-containing protein</fullName>
    </recommendedName>
</protein>
<keyword evidence="1" id="KW-0812">Transmembrane</keyword>
<proteinExistence type="predicted"/>
<evidence type="ECO:0000313" key="3">
    <source>
        <dbReference type="Proteomes" id="UP001596161"/>
    </source>
</evidence>
<reference evidence="3" key="1">
    <citation type="journal article" date="2019" name="Int. J. Syst. Evol. Microbiol.">
        <title>The Global Catalogue of Microorganisms (GCM) 10K type strain sequencing project: providing services to taxonomists for standard genome sequencing and annotation.</title>
        <authorList>
            <consortium name="The Broad Institute Genomics Platform"/>
            <consortium name="The Broad Institute Genome Sequencing Center for Infectious Disease"/>
            <person name="Wu L."/>
            <person name="Ma J."/>
        </authorList>
    </citation>
    <scope>NUCLEOTIDE SEQUENCE [LARGE SCALE GENOMIC DNA]</scope>
    <source>
        <strain evidence="3">KACC 12602</strain>
    </source>
</reference>
<evidence type="ECO:0000313" key="2">
    <source>
        <dbReference type="EMBL" id="MFC5270054.1"/>
    </source>
</evidence>
<organism evidence="2 3">
    <name type="scientific">Adhaeribacter terreus</name>
    <dbReference type="NCBI Taxonomy" id="529703"/>
    <lineage>
        <taxon>Bacteria</taxon>
        <taxon>Pseudomonadati</taxon>
        <taxon>Bacteroidota</taxon>
        <taxon>Cytophagia</taxon>
        <taxon>Cytophagales</taxon>
        <taxon>Hymenobacteraceae</taxon>
        <taxon>Adhaeribacter</taxon>
    </lineage>
</organism>
<evidence type="ECO:0008006" key="4">
    <source>
        <dbReference type="Google" id="ProtNLM"/>
    </source>
</evidence>